<evidence type="ECO:0000256" key="3">
    <source>
        <dbReference type="ARBA" id="ARBA00022448"/>
    </source>
</evidence>
<keyword evidence="4 10" id="KW-1134">Transmembrane beta strand</keyword>
<dbReference type="PANTHER" id="PTHR47234">
    <property type="match status" value="1"/>
</dbReference>
<dbReference type="InterPro" id="IPR012910">
    <property type="entry name" value="Plug_dom"/>
</dbReference>
<reference evidence="14 15" key="1">
    <citation type="submission" date="2019-11" db="EMBL/GenBank/DDBJ databases">
        <title>Novel species isolated from a subtropical stream in China.</title>
        <authorList>
            <person name="Lu H."/>
        </authorList>
    </citation>
    <scope>NUCLEOTIDE SEQUENCE [LARGE SCALE GENOMIC DNA]</scope>
    <source>
        <strain evidence="14 15">FT92W</strain>
    </source>
</reference>
<evidence type="ECO:0000256" key="5">
    <source>
        <dbReference type="ARBA" id="ARBA00022692"/>
    </source>
</evidence>
<evidence type="ECO:0000256" key="9">
    <source>
        <dbReference type="ARBA" id="ARBA00023237"/>
    </source>
</evidence>
<dbReference type="InterPro" id="IPR039426">
    <property type="entry name" value="TonB-dep_rcpt-like"/>
</dbReference>
<dbReference type="PANTHER" id="PTHR47234:SF2">
    <property type="entry name" value="TONB-DEPENDENT RECEPTOR"/>
    <property type="match status" value="1"/>
</dbReference>
<dbReference type="Pfam" id="PF00593">
    <property type="entry name" value="TonB_dep_Rec_b-barrel"/>
    <property type="match status" value="1"/>
</dbReference>
<evidence type="ECO:0000256" key="2">
    <source>
        <dbReference type="ARBA" id="ARBA00009810"/>
    </source>
</evidence>
<keyword evidence="15" id="KW-1185">Reference proteome</keyword>
<dbReference type="Pfam" id="PF07715">
    <property type="entry name" value="Plug"/>
    <property type="match status" value="1"/>
</dbReference>
<dbReference type="Proteomes" id="UP000446768">
    <property type="component" value="Unassembled WGS sequence"/>
</dbReference>
<dbReference type="AlphaFoldDB" id="A0A7X2LW30"/>
<keyword evidence="5 10" id="KW-0812">Transmembrane</keyword>
<keyword evidence="6 11" id="KW-0798">TonB box</keyword>
<accession>A0A7X2LW30</accession>
<gene>
    <name evidence="14" type="ORF">GJ700_28040</name>
</gene>
<comment type="subcellular location">
    <subcellularLocation>
        <location evidence="1 10">Cell outer membrane</location>
        <topology evidence="1 10">Multi-pass membrane protein</topology>
    </subcellularLocation>
</comment>
<evidence type="ECO:0000259" key="13">
    <source>
        <dbReference type="Pfam" id="PF07715"/>
    </source>
</evidence>
<feature type="domain" description="TonB-dependent receptor plug" evidence="13">
    <location>
        <begin position="86"/>
        <end position="201"/>
    </location>
</feature>
<protein>
    <submittedName>
        <fullName evidence="14">TonB-dependent receptor</fullName>
    </submittedName>
</protein>
<feature type="domain" description="TonB-dependent receptor-like beta-barrel" evidence="12">
    <location>
        <begin position="403"/>
        <end position="960"/>
    </location>
</feature>
<dbReference type="GO" id="GO:0009279">
    <property type="term" value="C:cell outer membrane"/>
    <property type="evidence" value="ECO:0007669"/>
    <property type="project" value="UniProtKB-SubCell"/>
</dbReference>
<evidence type="ECO:0000259" key="12">
    <source>
        <dbReference type="Pfam" id="PF00593"/>
    </source>
</evidence>
<name>A0A7X2LW30_9BURK</name>
<proteinExistence type="inferred from homology"/>
<dbReference type="InterPro" id="IPR036942">
    <property type="entry name" value="Beta-barrel_TonB_sf"/>
</dbReference>
<keyword evidence="8 14" id="KW-0675">Receptor</keyword>
<evidence type="ECO:0000313" key="14">
    <source>
        <dbReference type="EMBL" id="MRV75573.1"/>
    </source>
</evidence>
<keyword evidence="3 10" id="KW-0813">Transport</keyword>
<comment type="caution">
    <text evidence="14">The sequence shown here is derived from an EMBL/GenBank/DDBJ whole genome shotgun (WGS) entry which is preliminary data.</text>
</comment>
<dbReference type="SUPFAM" id="SSF56935">
    <property type="entry name" value="Porins"/>
    <property type="match status" value="1"/>
</dbReference>
<evidence type="ECO:0000313" key="15">
    <source>
        <dbReference type="Proteomes" id="UP000446768"/>
    </source>
</evidence>
<dbReference type="InterPro" id="IPR037066">
    <property type="entry name" value="Plug_dom_sf"/>
</dbReference>
<evidence type="ECO:0000256" key="6">
    <source>
        <dbReference type="ARBA" id="ARBA00023077"/>
    </source>
</evidence>
<keyword evidence="7 10" id="KW-0472">Membrane</keyword>
<dbReference type="PROSITE" id="PS52016">
    <property type="entry name" value="TONB_DEPENDENT_REC_3"/>
    <property type="match status" value="1"/>
</dbReference>
<comment type="similarity">
    <text evidence="2 10 11">Belongs to the TonB-dependent receptor family.</text>
</comment>
<dbReference type="Gene3D" id="2.40.170.20">
    <property type="entry name" value="TonB-dependent receptor, beta-barrel domain"/>
    <property type="match status" value="1"/>
</dbReference>
<evidence type="ECO:0000256" key="8">
    <source>
        <dbReference type="ARBA" id="ARBA00023170"/>
    </source>
</evidence>
<dbReference type="Gene3D" id="2.170.130.10">
    <property type="entry name" value="TonB-dependent receptor, plug domain"/>
    <property type="match status" value="1"/>
</dbReference>
<evidence type="ECO:0000256" key="11">
    <source>
        <dbReference type="RuleBase" id="RU003357"/>
    </source>
</evidence>
<dbReference type="EMBL" id="WKJJ01000021">
    <property type="protein sequence ID" value="MRV75573.1"/>
    <property type="molecule type" value="Genomic_DNA"/>
</dbReference>
<dbReference type="InterPro" id="IPR000531">
    <property type="entry name" value="Beta-barrel_TonB"/>
</dbReference>
<organism evidence="14 15">
    <name type="scientific">Pseudoduganella rivuli</name>
    <dbReference type="NCBI Taxonomy" id="2666085"/>
    <lineage>
        <taxon>Bacteria</taxon>
        <taxon>Pseudomonadati</taxon>
        <taxon>Pseudomonadota</taxon>
        <taxon>Betaproteobacteria</taxon>
        <taxon>Burkholderiales</taxon>
        <taxon>Oxalobacteraceae</taxon>
        <taxon>Telluria group</taxon>
        <taxon>Pseudoduganella</taxon>
    </lineage>
</organism>
<evidence type="ECO:0000256" key="1">
    <source>
        <dbReference type="ARBA" id="ARBA00004571"/>
    </source>
</evidence>
<evidence type="ECO:0000256" key="4">
    <source>
        <dbReference type="ARBA" id="ARBA00022452"/>
    </source>
</evidence>
<keyword evidence="9 10" id="KW-0998">Cell outer membrane</keyword>
<evidence type="ECO:0000256" key="10">
    <source>
        <dbReference type="PROSITE-ProRule" id="PRU01360"/>
    </source>
</evidence>
<sequence length="1000" mass="106587">MNRLVLVHLSFLAATASAPLVNLLICKGTDNMMKEKVLSRSLRLMFSGALVMGMMASQAQAQEAGEKIVRVEITGSSIARIAKEGALPVQVLGQEDIKKSGATTATELIQNLPAMQGFVPSSSSVNGGGAGATTAALHSLQSKYTLVLLDGQRVAPVALGSSQGGGYAVNISSIPLEAVERVEILTDGASALYGSDAIAGVVNFILKKNKTDANVYATYQKPEEHGGTSWSAGITKGFGDLDKDRFNVLMSYSHDEQRVLTAAQRSFSAPGAFFPFSYGGKNYIFDQRTGNTEPANITFSARPAGNPSATPTSYTINPYYAANKNCGGPMAGVQISGNATSCRFNYAATVQNIPANERDSGLLKGTFKIDEDTTVWGEAVLSRFLMTAQYAPSAQPMGINATTRFPALWNKYVQPFLTANNLTATSGTLGYRSVLVGGRADDYKTDARHLSFGVNGLAMGWNYNASVVLSRSEITDNAAGGYTDFNMLSDLVAKGTYDLVMGTGAESLRPALLNGANFSKSTSTLNTVHFGAQHDVMELGGGMSIISLGGDYSKTRYRTAYSDLILSQSGFDTQPASANYPVGGNYGQVPFDASRDNYGLFGELLLPLHQTLEATVSGRYDKYDKTHSRWVFDTAADPVSGLQKRLPDADLGNTFNSSTYKVSFRWTPAKNILVRGAYGTGFKAPNISDIAGATTFGGSTAGSYACPFPGSPGCLPGSAQYDLLNGPNGLGGANGLKPEKSKQWTLGGRLEPMAGLSLGMDVWNVQIKNQVLSSGIPENVGFANPAQYAALFTNPYADPAGYTTIAYKLQPLNGGVANYRGLDWDFVYRNRNTGFGSLSAQWNGTYMLKQNYTTTPGGAVLTSLGQFGPDNAVVFRLQTHLNLTLENGPFTNTLTAHFKSGYKDQPYDAGTSVFLANADGSTGATTAFEGLDVPSYTTFDWQGKYKYNKAITITAGVKNLFDRNPPRTLQNAGGGNQIGYDGRYADPLGRSYYLTAAYQF</sequence>
<evidence type="ECO:0000256" key="7">
    <source>
        <dbReference type="ARBA" id="ARBA00023136"/>
    </source>
</evidence>